<evidence type="ECO:0000313" key="1">
    <source>
        <dbReference type="EMBL" id="TVY06881.1"/>
    </source>
</evidence>
<comment type="caution">
    <text evidence="1">The sequence shown here is derived from an EMBL/GenBank/DDBJ whole genome shotgun (WGS) entry which is preliminary data.</text>
</comment>
<dbReference type="EMBL" id="VNJI01000047">
    <property type="protein sequence ID" value="TVY06881.1"/>
    <property type="molecule type" value="Genomic_DNA"/>
</dbReference>
<keyword evidence="2" id="KW-1185">Reference proteome</keyword>
<evidence type="ECO:0000313" key="2">
    <source>
        <dbReference type="Proteomes" id="UP000317036"/>
    </source>
</evidence>
<accession>A0A559K431</accession>
<name>A0A559K431_9BACL</name>
<dbReference type="AlphaFoldDB" id="A0A559K431"/>
<gene>
    <name evidence="1" type="ORF">FPZ49_27190</name>
</gene>
<proteinExistence type="predicted"/>
<dbReference type="Proteomes" id="UP000317036">
    <property type="component" value="Unassembled WGS sequence"/>
</dbReference>
<reference evidence="1 2" key="1">
    <citation type="submission" date="2019-07" db="EMBL/GenBank/DDBJ databases">
        <authorList>
            <person name="Kim J."/>
        </authorList>
    </citation>
    <scope>NUCLEOTIDE SEQUENCE [LARGE SCALE GENOMIC DNA]</scope>
    <source>
        <strain evidence="1 2">JC52</strain>
    </source>
</reference>
<organism evidence="1 2">
    <name type="scientific">Paenibacillus cremeus</name>
    <dbReference type="NCBI Taxonomy" id="2163881"/>
    <lineage>
        <taxon>Bacteria</taxon>
        <taxon>Bacillati</taxon>
        <taxon>Bacillota</taxon>
        <taxon>Bacilli</taxon>
        <taxon>Bacillales</taxon>
        <taxon>Paenibacillaceae</taxon>
        <taxon>Paenibacillus</taxon>
    </lineage>
</organism>
<protein>
    <submittedName>
        <fullName evidence="1">Uncharacterized protein</fullName>
    </submittedName>
</protein>
<sequence>MSTTAPGGSSNADFPLCSSTTALGGSSNADFPLYSSTTALGGSSNADFAARIKSGHLLFANR</sequence>